<dbReference type="STRING" id="183.GCA_002009735_01840"/>
<protein>
    <submittedName>
        <fullName evidence="1">Uncharacterized protein</fullName>
    </submittedName>
</protein>
<dbReference type="Proteomes" id="UP000005737">
    <property type="component" value="Unassembled WGS sequence"/>
</dbReference>
<dbReference type="AlphaFoldDB" id="H2CHJ1"/>
<accession>H2CHJ1</accession>
<reference evidence="1 2" key="1">
    <citation type="submission" date="2011-10" db="EMBL/GenBank/DDBJ databases">
        <title>The Improved High-Quality Draft genome of Leptonema illini DSM 21528.</title>
        <authorList>
            <consortium name="US DOE Joint Genome Institute (JGI-PGF)"/>
            <person name="Lucas S."/>
            <person name="Copeland A."/>
            <person name="Lapidus A."/>
            <person name="Glavina del Rio T."/>
            <person name="Dalin E."/>
            <person name="Tice H."/>
            <person name="Bruce D."/>
            <person name="Goodwin L."/>
            <person name="Pitluck S."/>
            <person name="Peters L."/>
            <person name="Mikhailova N."/>
            <person name="Held B."/>
            <person name="Kyrpides N."/>
            <person name="Mavromatis K."/>
            <person name="Ivanova N."/>
            <person name="Markowitz V."/>
            <person name="Cheng J.-F."/>
            <person name="Hugenholtz P."/>
            <person name="Woyke T."/>
            <person name="Wu D."/>
            <person name="Gronow S."/>
            <person name="Wellnitz S."/>
            <person name="Brambilla E.-M."/>
            <person name="Klenk H.-P."/>
            <person name="Eisen J.A."/>
        </authorList>
    </citation>
    <scope>NUCLEOTIDE SEQUENCE [LARGE SCALE GENOMIC DNA]</scope>
    <source>
        <strain evidence="1 2">DSM 21528</strain>
    </source>
</reference>
<dbReference type="HOGENOM" id="CLU_3374424_0_0_12"/>
<sequence length="34" mass="3910">MAFFQKGHFVRIFGLSAKIRQLKKSTDGLFQLPV</sequence>
<evidence type="ECO:0000313" key="1">
    <source>
        <dbReference type="EMBL" id="EHQ04814.1"/>
    </source>
</evidence>
<organism evidence="1 2">
    <name type="scientific">Leptonema illini DSM 21528</name>
    <dbReference type="NCBI Taxonomy" id="929563"/>
    <lineage>
        <taxon>Bacteria</taxon>
        <taxon>Pseudomonadati</taxon>
        <taxon>Spirochaetota</taxon>
        <taxon>Spirochaetia</taxon>
        <taxon>Leptospirales</taxon>
        <taxon>Leptospiraceae</taxon>
        <taxon>Leptonema</taxon>
    </lineage>
</organism>
<gene>
    <name evidence="1" type="ORF">Lepil_0103</name>
</gene>
<proteinExistence type="predicted"/>
<keyword evidence="2" id="KW-1185">Reference proteome</keyword>
<name>H2CHJ1_9LEPT</name>
<evidence type="ECO:0000313" key="2">
    <source>
        <dbReference type="Proteomes" id="UP000005737"/>
    </source>
</evidence>
<dbReference type="EMBL" id="JH597773">
    <property type="protein sequence ID" value="EHQ04814.1"/>
    <property type="molecule type" value="Genomic_DNA"/>
</dbReference>